<evidence type="ECO:0000313" key="9">
    <source>
        <dbReference type="Proteomes" id="UP001597369"/>
    </source>
</evidence>
<evidence type="ECO:0000256" key="4">
    <source>
        <dbReference type="ARBA" id="ARBA00022679"/>
    </source>
</evidence>
<reference evidence="9" key="1">
    <citation type="journal article" date="2019" name="Int. J. Syst. Evol. Microbiol.">
        <title>The Global Catalogue of Microorganisms (GCM) 10K type strain sequencing project: providing services to taxonomists for standard genome sequencing and annotation.</title>
        <authorList>
            <consortium name="The Broad Institute Genomics Platform"/>
            <consortium name="The Broad Institute Genome Sequencing Center for Infectious Disease"/>
            <person name="Wu L."/>
            <person name="Ma J."/>
        </authorList>
    </citation>
    <scope>NUCLEOTIDE SEQUENCE [LARGE SCALE GENOMIC DNA]</scope>
    <source>
        <strain evidence="9">JCM 16545</strain>
    </source>
</reference>
<evidence type="ECO:0000256" key="1">
    <source>
        <dbReference type="ARBA" id="ARBA00001933"/>
    </source>
</evidence>
<dbReference type="InterPro" id="IPR004838">
    <property type="entry name" value="NHTrfase_class1_PyrdxlP-BS"/>
</dbReference>
<dbReference type="RefSeq" id="WP_229957902.1">
    <property type="nucleotide sequence ID" value="NZ_JAJJWI010000002.1"/>
</dbReference>
<gene>
    <name evidence="8" type="ORF">ACFSKU_12360</name>
</gene>
<name>A0ABW4X112_9BACT</name>
<dbReference type="InterPro" id="IPR015421">
    <property type="entry name" value="PyrdxlP-dep_Trfase_major"/>
</dbReference>
<proteinExistence type="inferred from homology"/>
<comment type="cofactor">
    <cofactor evidence="1 6">
        <name>pyridoxal 5'-phosphate</name>
        <dbReference type="ChEBI" id="CHEBI:597326"/>
    </cofactor>
</comment>
<comment type="similarity">
    <text evidence="2 6">Belongs to the class-I pyridoxal-phosphate-dependent aminotransferase family.</text>
</comment>
<dbReference type="Proteomes" id="UP001597369">
    <property type="component" value="Unassembled WGS sequence"/>
</dbReference>
<dbReference type="Pfam" id="PF00155">
    <property type="entry name" value="Aminotran_1_2"/>
    <property type="match status" value="1"/>
</dbReference>
<comment type="caution">
    <text evidence="8">The sequence shown here is derived from an EMBL/GenBank/DDBJ whole genome shotgun (WGS) entry which is preliminary data.</text>
</comment>
<keyword evidence="9" id="KW-1185">Reference proteome</keyword>
<keyword evidence="4 6" id="KW-0808">Transferase</keyword>
<evidence type="ECO:0000256" key="6">
    <source>
        <dbReference type="RuleBase" id="RU000481"/>
    </source>
</evidence>
<evidence type="ECO:0000256" key="2">
    <source>
        <dbReference type="ARBA" id="ARBA00007441"/>
    </source>
</evidence>
<dbReference type="InterPro" id="IPR015422">
    <property type="entry name" value="PyrdxlP-dep_Trfase_small"/>
</dbReference>
<evidence type="ECO:0000256" key="3">
    <source>
        <dbReference type="ARBA" id="ARBA00022576"/>
    </source>
</evidence>
<dbReference type="CDD" id="cd00609">
    <property type="entry name" value="AAT_like"/>
    <property type="match status" value="1"/>
</dbReference>
<dbReference type="EC" id="2.6.1.-" evidence="6"/>
<dbReference type="PANTHER" id="PTHR46383">
    <property type="entry name" value="ASPARTATE AMINOTRANSFERASE"/>
    <property type="match status" value="1"/>
</dbReference>
<dbReference type="GO" id="GO:0008483">
    <property type="term" value="F:transaminase activity"/>
    <property type="evidence" value="ECO:0007669"/>
    <property type="project" value="UniProtKB-KW"/>
</dbReference>
<evidence type="ECO:0000259" key="7">
    <source>
        <dbReference type="Pfam" id="PF00155"/>
    </source>
</evidence>
<dbReference type="InterPro" id="IPR015424">
    <property type="entry name" value="PyrdxlP-dep_Trfase"/>
</dbReference>
<evidence type="ECO:0000256" key="5">
    <source>
        <dbReference type="ARBA" id="ARBA00022898"/>
    </source>
</evidence>
<protein>
    <recommendedName>
        <fullName evidence="6">Aminotransferase</fullName>
        <ecNumber evidence="6">2.6.1.-</ecNumber>
    </recommendedName>
</protein>
<dbReference type="Gene3D" id="3.40.640.10">
    <property type="entry name" value="Type I PLP-dependent aspartate aminotransferase-like (Major domain)"/>
    <property type="match status" value="1"/>
</dbReference>
<sequence>MEQITLASGSSYFRSPGAATAAAMAALQIGKTYYGPTEGTEALRFAISKRYNKQDIELTPGQILITPGSKQALFNLFSVLLHDKDEVVIPTPAWFGFHELMKYSKGRIVTVDTKLTEDYALTPETLRASLTEHSRILLLSNPGNPTGKIYTKTELESLLEVTAEFPDLYIIADEIYDFVTYGKPFTPILSCERAKKERTIIVNGFSKSFAMSGWRIGYMAGSADLIKKCTDFQGSTFSGVSVFIQDAAVATLEHQENALATMLPILEANRQFMRQALDAIPHVAYFFPDGAYYFFPSFKYYLNTKTPEGMAITSTLDLCKYLQETYCLAVVPGDYFGAPDHVRMSFAVEKPKLEEAMQRLQEALSQLQR</sequence>
<dbReference type="Gene3D" id="3.90.1150.10">
    <property type="entry name" value="Aspartate Aminotransferase, domain 1"/>
    <property type="match status" value="1"/>
</dbReference>
<accession>A0ABW4X112</accession>
<feature type="domain" description="Aminotransferase class I/classII large" evidence="7">
    <location>
        <begin position="3"/>
        <end position="360"/>
    </location>
</feature>
<dbReference type="InterPro" id="IPR050596">
    <property type="entry name" value="AspAT/PAT-like"/>
</dbReference>
<dbReference type="PROSITE" id="PS00105">
    <property type="entry name" value="AA_TRANSFER_CLASS_1"/>
    <property type="match status" value="1"/>
</dbReference>
<keyword evidence="3 6" id="KW-0032">Aminotransferase</keyword>
<evidence type="ECO:0000313" key="8">
    <source>
        <dbReference type="EMBL" id="MFD2067680.1"/>
    </source>
</evidence>
<dbReference type="SUPFAM" id="SSF53383">
    <property type="entry name" value="PLP-dependent transferases"/>
    <property type="match status" value="1"/>
</dbReference>
<dbReference type="PANTHER" id="PTHR46383:SF1">
    <property type="entry name" value="ASPARTATE AMINOTRANSFERASE"/>
    <property type="match status" value="1"/>
</dbReference>
<keyword evidence="5" id="KW-0663">Pyridoxal phosphate</keyword>
<organism evidence="8 9">
    <name type="scientific">Pontibacter silvestris</name>
    <dbReference type="NCBI Taxonomy" id="2305183"/>
    <lineage>
        <taxon>Bacteria</taxon>
        <taxon>Pseudomonadati</taxon>
        <taxon>Bacteroidota</taxon>
        <taxon>Cytophagia</taxon>
        <taxon>Cytophagales</taxon>
        <taxon>Hymenobacteraceae</taxon>
        <taxon>Pontibacter</taxon>
    </lineage>
</organism>
<dbReference type="InterPro" id="IPR004839">
    <property type="entry name" value="Aminotransferase_I/II_large"/>
</dbReference>
<dbReference type="EMBL" id="JBHUHV010000037">
    <property type="protein sequence ID" value="MFD2067680.1"/>
    <property type="molecule type" value="Genomic_DNA"/>
</dbReference>